<comment type="similarity">
    <text evidence="1">Belongs to the protease inhibitor I13 (potato type I serine protease inhibitor) family.</text>
</comment>
<keyword evidence="4" id="KW-0175">Coiled coil</keyword>
<dbReference type="InterPro" id="IPR000864">
    <property type="entry name" value="Prot_inh_pot1"/>
</dbReference>
<feature type="coiled-coil region" evidence="4">
    <location>
        <begin position="96"/>
        <end position="130"/>
    </location>
</feature>
<sequence length="264" mass="28856">MEARCGGLAVVAVRRPLQPRDTNVVASPAAALAGKAAKGKGKGKGTARAASSPPSVRSYAKAGGCRVGLREVSLAEELEKARERRGRMRAAREVTGRALEERAAALRREAREWERRADEQRRLVAELMRLIGMPEVYTPVESLRSKEERKRKEGIAHSGSLLEEQHTVAPQIQTSDYVRAGDYEPCTAPPCQGKQTWPELLGKDQDTAYDTIKRENPQVTNIVYLISNSIGREENDEFCCNRVVLVIGALPTGGEGISKVPQVG</sequence>
<evidence type="ECO:0000256" key="5">
    <source>
        <dbReference type="SAM" id="MobiDB-lite"/>
    </source>
</evidence>
<dbReference type="Proteomes" id="UP000000763">
    <property type="component" value="Chromosome 5"/>
</dbReference>
<protein>
    <submittedName>
        <fullName evidence="6">Os05g0320650 protein</fullName>
    </submittedName>
</protein>
<evidence type="ECO:0000313" key="6">
    <source>
        <dbReference type="EMBL" id="BAH93075.1"/>
    </source>
</evidence>
<evidence type="ECO:0000256" key="3">
    <source>
        <dbReference type="ARBA" id="ARBA00022900"/>
    </source>
</evidence>
<evidence type="ECO:0000256" key="4">
    <source>
        <dbReference type="SAM" id="Coils"/>
    </source>
</evidence>
<reference evidence="6 7" key="1">
    <citation type="journal article" date="2005" name="Nature">
        <title>The map-based sequence of the rice genome.</title>
        <authorList>
            <consortium name="International rice genome sequencing project (IRGSP)"/>
            <person name="Matsumoto T."/>
            <person name="Wu J."/>
            <person name="Kanamori H."/>
            <person name="Katayose Y."/>
            <person name="Fujisawa M."/>
            <person name="Namiki N."/>
            <person name="Mizuno H."/>
            <person name="Yamamoto K."/>
            <person name="Antonio B.A."/>
            <person name="Baba T."/>
            <person name="Sakata K."/>
            <person name="Nagamura Y."/>
            <person name="Aoki H."/>
            <person name="Arikawa K."/>
            <person name="Arita K."/>
            <person name="Bito T."/>
            <person name="Chiden Y."/>
            <person name="Fujitsuka N."/>
            <person name="Fukunaka R."/>
            <person name="Hamada M."/>
            <person name="Harada C."/>
            <person name="Hayashi A."/>
            <person name="Hijishita S."/>
            <person name="Honda M."/>
            <person name="Hosokawa S."/>
            <person name="Ichikawa Y."/>
            <person name="Idonuma A."/>
            <person name="Iijima M."/>
            <person name="Ikeda M."/>
            <person name="Ikeno M."/>
            <person name="Ito K."/>
            <person name="Ito S."/>
            <person name="Ito T."/>
            <person name="Ito Y."/>
            <person name="Ito Y."/>
            <person name="Iwabuchi A."/>
            <person name="Kamiya K."/>
            <person name="Karasawa W."/>
            <person name="Kurita K."/>
            <person name="Katagiri S."/>
            <person name="Kikuta A."/>
            <person name="Kobayashi H."/>
            <person name="Kobayashi N."/>
            <person name="Machita K."/>
            <person name="Maehara T."/>
            <person name="Masukawa M."/>
            <person name="Mizubayashi T."/>
            <person name="Mukai Y."/>
            <person name="Nagasaki H."/>
            <person name="Nagata Y."/>
            <person name="Naito S."/>
            <person name="Nakashima M."/>
            <person name="Nakama Y."/>
            <person name="Nakamichi Y."/>
            <person name="Nakamura M."/>
            <person name="Meguro A."/>
            <person name="Negishi M."/>
            <person name="Ohta I."/>
            <person name="Ohta T."/>
            <person name="Okamoto M."/>
            <person name="Ono N."/>
            <person name="Saji S."/>
            <person name="Sakaguchi M."/>
            <person name="Sakai K."/>
            <person name="Shibata M."/>
            <person name="Shimokawa T."/>
            <person name="Song J."/>
            <person name="Takazaki Y."/>
            <person name="Terasawa K."/>
            <person name="Tsugane M."/>
            <person name="Tsuji K."/>
            <person name="Ueda S."/>
            <person name="Waki K."/>
            <person name="Yamagata H."/>
            <person name="Yamamoto M."/>
            <person name="Yamamoto S."/>
            <person name="Yamane H."/>
            <person name="Yoshiki S."/>
            <person name="Yoshihara R."/>
            <person name="Yukawa K."/>
            <person name="Zhong H."/>
            <person name="Yano M."/>
            <person name="Yuan Q."/>
            <person name="Ouyang S."/>
            <person name="Liu J."/>
            <person name="Jones K.M."/>
            <person name="Gansberger K."/>
            <person name="Moffat K."/>
            <person name="Hill J."/>
            <person name="Bera J."/>
            <person name="Fadrosh D."/>
            <person name="Jin S."/>
            <person name="Johri S."/>
            <person name="Kim M."/>
            <person name="Overton L."/>
            <person name="Reardon M."/>
            <person name="Tsitrin T."/>
            <person name="Vuong H."/>
            <person name="Weaver B."/>
            <person name="Ciecko A."/>
            <person name="Tallon L."/>
            <person name="Jackson J."/>
            <person name="Pai G."/>
            <person name="Aken S.V."/>
            <person name="Utterback T."/>
            <person name="Reidmuller S."/>
            <person name="Feldblyum T."/>
            <person name="Hsiao J."/>
            <person name="Zismann V."/>
            <person name="Iobst S."/>
            <person name="de Vazeille A.R."/>
            <person name="Buell C.R."/>
            <person name="Ying K."/>
            <person name="Li Y."/>
            <person name="Lu T."/>
            <person name="Huang Y."/>
            <person name="Zhao Q."/>
            <person name="Feng Q."/>
            <person name="Zhang L."/>
            <person name="Zhu J."/>
            <person name="Weng Q."/>
            <person name="Mu J."/>
            <person name="Lu Y."/>
            <person name="Fan D."/>
            <person name="Liu Y."/>
            <person name="Guan J."/>
            <person name="Zhang Y."/>
            <person name="Yu S."/>
            <person name="Liu X."/>
            <person name="Zhang Y."/>
            <person name="Hong G."/>
            <person name="Han B."/>
            <person name="Choisne N."/>
            <person name="Demange N."/>
            <person name="Orjeda G."/>
            <person name="Samain S."/>
            <person name="Cattolico L."/>
            <person name="Pelletier E."/>
            <person name="Couloux A."/>
            <person name="Segurens B."/>
            <person name="Wincker P."/>
            <person name="D'Hont A."/>
            <person name="Scarpelli C."/>
            <person name="Weissenbach J."/>
            <person name="Salanoubat M."/>
            <person name="Quetier F."/>
            <person name="Yu Y."/>
            <person name="Kim H.R."/>
            <person name="Rambo T."/>
            <person name="Currie J."/>
            <person name="Collura K."/>
            <person name="Luo M."/>
            <person name="Yang T."/>
            <person name="Ammiraju J.S.S."/>
            <person name="Engler F."/>
            <person name="Soderlund C."/>
            <person name="Wing R.A."/>
            <person name="Palmer L.E."/>
            <person name="de la Bastide M."/>
            <person name="Spiegel L."/>
            <person name="Nascimento L."/>
            <person name="Zutavern T."/>
            <person name="O'Shaughnessy A."/>
            <person name="Dike S."/>
            <person name="Dedhia N."/>
            <person name="Preston R."/>
            <person name="Balija V."/>
            <person name="McCombie W.R."/>
            <person name="Chow T."/>
            <person name="Chen H."/>
            <person name="Chung M."/>
            <person name="Chen C."/>
            <person name="Shaw J."/>
            <person name="Wu H."/>
            <person name="Hsiao K."/>
            <person name="Chao Y."/>
            <person name="Chu M."/>
            <person name="Cheng C."/>
            <person name="Hour A."/>
            <person name="Lee P."/>
            <person name="Lin S."/>
            <person name="Lin Y."/>
            <person name="Liou J."/>
            <person name="Liu S."/>
            <person name="Hsing Y."/>
            <person name="Raghuvanshi S."/>
            <person name="Mohanty A."/>
            <person name="Bharti A.K."/>
            <person name="Gaur A."/>
            <person name="Gupta V."/>
            <person name="Kumar D."/>
            <person name="Ravi V."/>
            <person name="Vij S."/>
            <person name="Kapur A."/>
            <person name="Khurana P."/>
            <person name="Khurana P."/>
            <person name="Khurana J.P."/>
            <person name="Tyagi A.K."/>
            <person name="Gaikwad K."/>
            <person name="Singh A."/>
            <person name="Dalal V."/>
            <person name="Srivastava S."/>
            <person name="Dixit A."/>
            <person name="Pal A.K."/>
            <person name="Ghazi I.A."/>
            <person name="Yadav M."/>
            <person name="Pandit A."/>
            <person name="Bhargava A."/>
            <person name="Sureshbabu K."/>
            <person name="Batra K."/>
            <person name="Sharma T.R."/>
            <person name="Mohapatra T."/>
            <person name="Singh N.K."/>
            <person name="Messing J."/>
            <person name="Nelson A.B."/>
            <person name="Fuks G."/>
            <person name="Kavchok S."/>
            <person name="Keizer G."/>
            <person name="Linton E."/>
            <person name="Llaca V."/>
            <person name="Song R."/>
            <person name="Tanyolac B."/>
            <person name="Young S."/>
            <person name="Ho-Il K."/>
            <person name="Hahn J.H."/>
            <person name="Sangsakoo G."/>
            <person name="Vanavichit A."/>
            <person name="de Mattos Luiz.A.T."/>
            <person name="Zimmer P.D."/>
            <person name="Malone G."/>
            <person name="Dellagostin O."/>
            <person name="de Oliveira A.C."/>
            <person name="Bevan M."/>
            <person name="Bancroft I."/>
            <person name="Minx P."/>
            <person name="Cordum H."/>
            <person name="Wilson R."/>
            <person name="Cheng Z."/>
            <person name="Jin W."/>
            <person name="Jiang J."/>
            <person name="Leong S.A."/>
            <person name="Iwama H."/>
            <person name="Gojobori T."/>
            <person name="Itoh T."/>
            <person name="Niimura Y."/>
            <person name="Fujii Y."/>
            <person name="Habara T."/>
            <person name="Sakai H."/>
            <person name="Sato Y."/>
            <person name="Wilson G."/>
            <person name="Kumar K."/>
            <person name="McCouch S."/>
            <person name="Juretic N."/>
            <person name="Hoen D."/>
            <person name="Wright S."/>
            <person name="Bruskiewich R."/>
            <person name="Bureau T."/>
            <person name="Miyao A."/>
            <person name="Hirochika H."/>
            <person name="Nishikawa T."/>
            <person name="Kadowaki K."/>
            <person name="Sugiura M."/>
            <person name="Burr B."/>
            <person name="Sasaki T."/>
        </authorList>
    </citation>
    <scope>NUCLEOTIDE SEQUENCE [LARGE SCALE GENOMIC DNA]</scope>
    <source>
        <strain evidence="7">cv. Nipponbare</strain>
    </source>
</reference>
<dbReference type="AlphaFoldDB" id="C7J341"/>
<dbReference type="GO" id="GO:0004867">
    <property type="term" value="F:serine-type endopeptidase inhibitor activity"/>
    <property type="evidence" value="ECO:0007669"/>
    <property type="project" value="UniProtKB-KW"/>
</dbReference>
<proteinExistence type="inferred from homology"/>
<dbReference type="SUPFAM" id="SSF54654">
    <property type="entry name" value="CI-2 family of serine protease inhibitors"/>
    <property type="match status" value="1"/>
</dbReference>
<accession>C7J341</accession>
<dbReference type="KEGG" id="dosa:Os05g0320650"/>
<evidence type="ECO:0000256" key="1">
    <source>
        <dbReference type="ARBA" id="ARBA00008210"/>
    </source>
</evidence>
<evidence type="ECO:0000256" key="2">
    <source>
        <dbReference type="ARBA" id="ARBA00022690"/>
    </source>
</evidence>
<dbReference type="PANTHER" id="PTHR36790">
    <property type="entry name" value="MYELIN TRANSCRIPTION FACTOR"/>
    <property type="match status" value="1"/>
</dbReference>
<gene>
    <name evidence="6" type="ordered locus">Os05g0320650</name>
</gene>
<dbReference type="PANTHER" id="PTHR36790:SF1">
    <property type="entry name" value="MYELIN TRANSCRIPTION FACTOR"/>
    <property type="match status" value="1"/>
</dbReference>
<dbReference type="Gene3D" id="3.30.10.10">
    <property type="entry name" value="Trypsin Inhibitor V, subunit A"/>
    <property type="match status" value="1"/>
</dbReference>
<dbReference type="EMBL" id="AP008211">
    <property type="protein sequence ID" value="BAH93075.1"/>
    <property type="molecule type" value="Genomic_DNA"/>
</dbReference>
<dbReference type="Pfam" id="PF00280">
    <property type="entry name" value="potato_inhibit"/>
    <property type="match status" value="1"/>
</dbReference>
<dbReference type="InterPro" id="IPR036354">
    <property type="entry name" value="Prot_inh_pot1_sf"/>
</dbReference>
<keyword evidence="2" id="KW-0646">Protease inhibitor</keyword>
<organism evidence="6 7">
    <name type="scientific">Oryza sativa subsp. japonica</name>
    <name type="common">Rice</name>
    <dbReference type="NCBI Taxonomy" id="39947"/>
    <lineage>
        <taxon>Eukaryota</taxon>
        <taxon>Viridiplantae</taxon>
        <taxon>Streptophyta</taxon>
        <taxon>Embryophyta</taxon>
        <taxon>Tracheophyta</taxon>
        <taxon>Spermatophyta</taxon>
        <taxon>Magnoliopsida</taxon>
        <taxon>Liliopsida</taxon>
        <taxon>Poales</taxon>
        <taxon>Poaceae</taxon>
        <taxon>BOP clade</taxon>
        <taxon>Oryzoideae</taxon>
        <taxon>Oryzeae</taxon>
        <taxon>Oryzinae</taxon>
        <taxon>Oryza</taxon>
        <taxon>Oryza sativa</taxon>
    </lineage>
</organism>
<name>C7J341_ORYSJ</name>
<reference evidence="7" key="2">
    <citation type="journal article" date="2008" name="Nucleic Acids Res.">
        <title>The rice annotation project database (RAP-DB): 2008 update.</title>
        <authorList>
            <consortium name="The rice annotation project (RAP)"/>
        </authorList>
    </citation>
    <scope>GENOME REANNOTATION</scope>
    <source>
        <strain evidence="7">cv. Nipponbare</strain>
    </source>
</reference>
<feature type="compositionally biased region" description="Low complexity" evidence="5">
    <location>
        <begin position="46"/>
        <end position="60"/>
    </location>
</feature>
<keyword evidence="3" id="KW-0722">Serine protease inhibitor</keyword>
<dbReference type="GO" id="GO:0009611">
    <property type="term" value="P:response to wounding"/>
    <property type="evidence" value="ECO:0007669"/>
    <property type="project" value="InterPro"/>
</dbReference>
<evidence type="ECO:0000313" key="7">
    <source>
        <dbReference type="Proteomes" id="UP000000763"/>
    </source>
</evidence>
<feature type="region of interest" description="Disordered" evidence="5">
    <location>
        <begin position="33"/>
        <end position="60"/>
    </location>
</feature>